<keyword evidence="4" id="KW-1185">Reference proteome</keyword>
<feature type="domain" description="DUF4438" evidence="1">
    <location>
        <begin position="36"/>
        <end position="168"/>
    </location>
</feature>
<evidence type="ECO:0000259" key="1">
    <source>
        <dbReference type="Pfam" id="PF14505"/>
    </source>
</evidence>
<dbReference type="RefSeq" id="WP_114074756.1">
    <property type="nucleotide sequence ID" value="NZ_CP030918.1"/>
</dbReference>
<feature type="domain" description="DUF4438" evidence="2">
    <location>
        <begin position="176"/>
        <end position="292"/>
    </location>
</feature>
<evidence type="ECO:0000259" key="2">
    <source>
        <dbReference type="Pfam" id="PF20999"/>
    </source>
</evidence>
<dbReference type="KEGG" id="pars:DRW48_00830"/>
<dbReference type="Gene3D" id="4.10.1180.10">
    <property type="entry name" value="tm1086 domain"/>
    <property type="match status" value="1"/>
</dbReference>
<dbReference type="Gene3D" id="2.102.30.10">
    <property type="entry name" value="tm1086 (SG structure) domain"/>
    <property type="match status" value="1"/>
</dbReference>
<sequence>MTASSSLATNAANLVAVSVAGHIAHPGFPGLPAEPYRLAADGRPFLLPAYGGIVYNVSVGDRAFGWAADCVHPGISLRQPEDTRNRGLNVYACVGNRAKVMTGPAAGAKGVVTGKSGRFSEQVIVHFPREARKAMAVGDQIVIRSEGIGMELTDHPGVMMKGIAPELLAALPSRTDGKRVEFGVVARIPAHLAGAGLGLTSDGGSLHMQSTDRALLASLGLDQMRLGDIVAIEDTDSRYNHGYLRGACTIGVVCATDGPRAGFGPGIAILMTAPAGEMGTFAEPAANLADLLKLEA</sequence>
<reference evidence="4" key="1">
    <citation type="submission" date="2018-07" db="EMBL/GenBank/DDBJ databases">
        <title>Genome sequencing of Paracoccus sp. SC2-6.</title>
        <authorList>
            <person name="Heo J."/>
            <person name="Kim S.-J."/>
            <person name="Kwon S.-W."/>
        </authorList>
    </citation>
    <scope>NUCLEOTIDE SEQUENCE [LARGE SCALE GENOMIC DNA]</scope>
    <source>
        <strain evidence="4">SC2-6</strain>
    </source>
</reference>
<dbReference type="InterPro" id="IPR044910">
    <property type="entry name" value="TM_1086_SG_dom"/>
</dbReference>
<protein>
    <submittedName>
        <fullName evidence="3">DUF4438 domain-containing protein</fullName>
    </submittedName>
</protein>
<dbReference type="EMBL" id="CP030918">
    <property type="protein sequence ID" value="AXC48436.1"/>
    <property type="molecule type" value="Genomic_DNA"/>
</dbReference>
<dbReference type="Proteomes" id="UP000252023">
    <property type="component" value="Chromosome"/>
</dbReference>
<dbReference type="OrthoDB" id="596789at2"/>
<proteinExistence type="predicted"/>
<name>A0A344PGD1_9RHOB</name>
<evidence type="ECO:0000313" key="3">
    <source>
        <dbReference type="EMBL" id="AXC48436.1"/>
    </source>
</evidence>
<gene>
    <name evidence="3" type="ORF">DRW48_00830</name>
</gene>
<dbReference type="Pfam" id="PF20999">
    <property type="entry name" value="DUF4438_C"/>
    <property type="match status" value="1"/>
</dbReference>
<dbReference type="InterPro" id="IPR048399">
    <property type="entry name" value="DUF4438_C"/>
</dbReference>
<dbReference type="InterPro" id="IPR029433">
    <property type="entry name" value="DUF4438_N"/>
</dbReference>
<organism evidence="3 4">
    <name type="scientific">Paracoccus suum</name>
    <dbReference type="NCBI Taxonomy" id="2259340"/>
    <lineage>
        <taxon>Bacteria</taxon>
        <taxon>Pseudomonadati</taxon>
        <taxon>Pseudomonadota</taxon>
        <taxon>Alphaproteobacteria</taxon>
        <taxon>Rhodobacterales</taxon>
        <taxon>Paracoccaceae</taxon>
        <taxon>Paracoccus</taxon>
    </lineage>
</organism>
<dbReference type="AlphaFoldDB" id="A0A344PGD1"/>
<dbReference type="Gene3D" id="2.40.10.170">
    <property type="match status" value="1"/>
</dbReference>
<dbReference type="Pfam" id="PF14505">
    <property type="entry name" value="DUF4438"/>
    <property type="match status" value="1"/>
</dbReference>
<evidence type="ECO:0000313" key="4">
    <source>
        <dbReference type="Proteomes" id="UP000252023"/>
    </source>
</evidence>
<dbReference type="InterPro" id="IPR044909">
    <property type="entry name" value="TM_1086_sf"/>
</dbReference>
<accession>A0A344PGD1</accession>